<dbReference type="PROSITE" id="PS52016">
    <property type="entry name" value="TONB_DEPENDENT_REC_3"/>
    <property type="match status" value="1"/>
</dbReference>
<dbReference type="SMART" id="SM00965">
    <property type="entry name" value="STN"/>
    <property type="match status" value="1"/>
</dbReference>
<dbReference type="InterPro" id="IPR008969">
    <property type="entry name" value="CarboxyPept-like_regulatory"/>
</dbReference>
<feature type="domain" description="Secretin/TonB short N-terminal" evidence="5">
    <location>
        <begin position="83"/>
        <end position="135"/>
    </location>
</feature>
<keyword evidence="2 4" id="KW-0472">Membrane</keyword>
<name>A0A365Y3Z9_9BACT</name>
<evidence type="ECO:0000313" key="7">
    <source>
        <dbReference type="Proteomes" id="UP000253410"/>
    </source>
</evidence>
<gene>
    <name evidence="6" type="ORF">DF182_10895</name>
</gene>
<dbReference type="Gene3D" id="2.170.130.10">
    <property type="entry name" value="TonB-dependent receptor, plug domain"/>
    <property type="match status" value="1"/>
</dbReference>
<proteinExistence type="inferred from homology"/>
<evidence type="ECO:0000259" key="5">
    <source>
        <dbReference type="SMART" id="SM00965"/>
    </source>
</evidence>
<evidence type="ECO:0000256" key="1">
    <source>
        <dbReference type="ARBA" id="ARBA00022448"/>
    </source>
</evidence>
<dbReference type="SUPFAM" id="SSF49464">
    <property type="entry name" value="Carboxypeptidase regulatory domain-like"/>
    <property type="match status" value="1"/>
</dbReference>
<comment type="subcellular location">
    <subcellularLocation>
        <location evidence="4">Cell outer membrane</location>
        <topology evidence="4">Multi-pass membrane protein</topology>
    </subcellularLocation>
</comment>
<dbReference type="NCBIfam" id="TIGR04056">
    <property type="entry name" value="OMP_RagA_SusC"/>
    <property type="match status" value="1"/>
</dbReference>
<organism evidence="6 7">
    <name type="scientific">Chitinophaga flava</name>
    <dbReference type="NCBI Taxonomy" id="2259036"/>
    <lineage>
        <taxon>Bacteria</taxon>
        <taxon>Pseudomonadati</taxon>
        <taxon>Bacteroidota</taxon>
        <taxon>Chitinophagia</taxon>
        <taxon>Chitinophagales</taxon>
        <taxon>Chitinophagaceae</taxon>
        <taxon>Chitinophaga</taxon>
    </lineage>
</organism>
<accession>A0A365Y3Z9</accession>
<keyword evidence="4" id="KW-0812">Transmembrane</keyword>
<keyword evidence="4" id="KW-1134">Transmembrane beta strand</keyword>
<dbReference type="InterPro" id="IPR011662">
    <property type="entry name" value="Secretin/TonB_short_N"/>
</dbReference>
<dbReference type="InterPro" id="IPR037066">
    <property type="entry name" value="Plug_dom_sf"/>
</dbReference>
<dbReference type="Pfam" id="PF13715">
    <property type="entry name" value="CarbopepD_reg_2"/>
    <property type="match status" value="1"/>
</dbReference>
<comment type="similarity">
    <text evidence="4">Belongs to the TonB-dependent receptor family.</text>
</comment>
<dbReference type="InterPro" id="IPR023997">
    <property type="entry name" value="TonB-dep_OMP_SusC/RagA_CS"/>
</dbReference>
<keyword evidence="7" id="KW-1185">Reference proteome</keyword>
<comment type="caution">
    <text evidence="6">The sequence shown here is derived from an EMBL/GenBank/DDBJ whole genome shotgun (WGS) entry which is preliminary data.</text>
</comment>
<dbReference type="InterPro" id="IPR023996">
    <property type="entry name" value="TonB-dep_OMP_SusC/RagA"/>
</dbReference>
<dbReference type="Proteomes" id="UP000253410">
    <property type="component" value="Unassembled WGS sequence"/>
</dbReference>
<protein>
    <submittedName>
        <fullName evidence="6">SusC/RagA family protein</fullName>
    </submittedName>
</protein>
<dbReference type="GO" id="GO:0009279">
    <property type="term" value="C:cell outer membrane"/>
    <property type="evidence" value="ECO:0007669"/>
    <property type="project" value="UniProtKB-SubCell"/>
</dbReference>
<dbReference type="Pfam" id="PF07715">
    <property type="entry name" value="Plug"/>
    <property type="match status" value="1"/>
</dbReference>
<keyword evidence="3 4" id="KW-0998">Cell outer membrane</keyword>
<sequence>MRNKQKLINQQNKFMKKNTVDNCALQRRGLYKLLIFMKFLTLFITVACLHLSAAVRSQSRITLKISQVQLEKALVMLEKTSSYRFVYNDDNLPLHLKVSLDANELSIDKVMGQLLNKTALGYRIIPGNLIVIAPAAIVSKDVVVKGKIITPAGEALPGVTVRLKNTAVGVTTDAKGNFEIKVPENAVLVVSYIGFNQQEVSLNGRDNVTITMEPSKNSMEEVIVVGYGTQKKINVTGAIDQISGKQLAERPIANVMQGLQGVSPGLNITYKGGAPGQTPKINIRGVTSLNDKTDAPLIIIDGITAATDDLLRLNPSDIASISVLRDAASAAIYGARAAFGVILITTKQGTTGGRQSVSYNNYFAKSRRTVMPDAVTDPYIVSRVMETATHNTPWAYVSYSDEYYKWARERSDDPSLPDTRIDPSDPSKWAYMGSNNWNDYFFSKSNFSQYHSISLNGSAETAKKMPVSYLLSADFTDENGLNRLAKDKWDRYGLRNKINIKPLSWLQVDNNLSIYQTKADAPTYKITDVYYLQPTMVAVNPDGTWANTSAGRLAAQLVDGGRTTQTRFGFQNVIRGVASFLNNDLQITGDASFKREQWKYHTDSKKYNIGFGPNDIRQEGGTGYVAENNAMAIHDVYDLYANYHKTLGKDHKIQLLGGFNQESYEWNKLNVTKQGLISSSLPYIALTSGDSKLGTDYTAYAIRSFFGRINYTYKDRYIIEANGRYDGSSRFPSNKRWGLFPSISGAWIASEESFMKGISKQLPTLKIRASYGNLGNQSVSDFGYIQTLPTDLSGYLIGGNINQTIIKSAPNILVDPNNYTWEKVTTANIGTDVGLWGNIVQATFDYYIRNTIGMLSKGVELPAVLGTAPPMQNSADLSTRGWELTLGYHNTFNVGGDPLSFGAKVFVSDDKTKITRFKNDQQLLNTYREGQTLGEIWGLVNDGVFKNKDEIKALDEKAIIPWGALDIVPGWPKYKDLNGDGKIDRGPSTKDPQDLTIIGNSSPRYRFGINLDASWKGFDINVFLQGIAKMDYYPHHYLFWGPYQQPYASIYPWNLDYYRGTADDASLRAQHSQSYIKAGLADANPNGYFPVLQSWLADNNYGSGLDIPQTKYLLNAAYLRVKNLTIGYTLPQSVLKRYRISRLRVFVSGENLFEFSAIKKYLDPESITDGYGWAYPYQRKYAVGINLDL</sequence>
<evidence type="ECO:0000256" key="4">
    <source>
        <dbReference type="PROSITE-ProRule" id="PRU01360"/>
    </source>
</evidence>
<dbReference type="NCBIfam" id="TIGR04057">
    <property type="entry name" value="SusC_RagA_signa"/>
    <property type="match status" value="1"/>
</dbReference>
<evidence type="ECO:0000313" key="6">
    <source>
        <dbReference type="EMBL" id="RBL93048.1"/>
    </source>
</evidence>
<dbReference type="Gene3D" id="2.60.40.1120">
    <property type="entry name" value="Carboxypeptidase-like, regulatory domain"/>
    <property type="match status" value="1"/>
</dbReference>
<reference evidence="6 7" key="1">
    <citation type="submission" date="2018-05" db="EMBL/GenBank/DDBJ databases">
        <title>Chitinophaga sp. K3CV102501T nov., isolated from isolated from a monsoon evergreen broad-leaved forest soil.</title>
        <authorList>
            <person name="Lv Y."/>
        </authorList>
    </citation>
    <scope>NUCLEOTIDE SEQUENCE [LARGE SCALE GENOMIC DNA]</scope>
    <source>
        <strain evidence="6 7">GDMCC 1.1325</strain>
    </source>
</reference>
<dbReference type="Pfam" id="PF07660">
    <property type="entry name" value="STN"/>
    <property type="match status" value="1"/>
</dbReference>
<evidence type="ECO:0000256" key="3">
    <source>
        <dbReference type="ARBA" id="ARBA00023237"/>
    </source>
</evidence>
<dbReference type="SUPFAM" id="SSF56935">
    <property type="entry name" value="Porins"/>
    <property type="match status" value="1"/>
</dbReference>
<dbReference type="EMBL" id="QFFJ01000001">
    <property type="protein sequence ID" value="RBL93048.1"/>
    <property type="molecule type" value="Genomic_DNA"/>
</dbReference>
<dbReference type="InterPro" id="IPR012910">
    <property type="entry name" value="Plug_dom"/>
</dbReference>
<dbReference type="AlphaFoldDB" id="A0A365Y3Z9"/>
<keyword evidence="1 4" id="KW-0813">Transport</keyword>
<evidence type="ECO:0000256" key="2">
    <source>
        <dbReference type="ARBA" id="ARBA00023136"/>
    </source>
</evidence>
<dbReference type="InterPro" id="IPR039426">
    <property type="entry name" value="TonB-dep_rcpt-like"/>
</dbReference>